<gene>
    <name evidence="2" type="ORF">A7U60_g5182</name>
</gene>
<dbReference type="OrthoDB" id="3268830at2759"/>
<proteinExistence type="predicted"/>
<accession>A0A9Q5HX57</accession>
<feature type="region of interest" description="Disordered" evidence="1">
    <location>
        <begin position="255"/>
        <end position="282"/>
    </location>
</feature>
<keyword evidence="3" id="KW-1185">Reference proteome</keyword>
<reference evidence="2" key="1">
    <citation type="submission" date="2016-06" db="EMBL/GenBank/DDBJ databases">
        <title>Draft Genome sequence of the fungus Inonotus baumii.</title>
        <authorList>
            <person name="Zhu H."/>
            <person name="Lin W."/>
        </authorList>
    </citation>
    <scope>NUCLEOTIDE SEQUENCE</scope>
    <source>
        <strain evidence="2">821</strain>
    </source>
</reference>
<dbReference type="Proteomes" id="UP000757232">
    <property type="component" value="Unassembled WGS sequence"/>
</dbReference>
<organism evidence="2 3">
    <name type="scientific">Sanghuangporus baumii</name>
    <name type="common">Phellinus baumii</name>
    <dbReference type="NCBI Taxonomy" id="108892"/>
    <lineage>
        <taxon>Eukaryota</taxon>
        <taxon>Fungi</taxon>
        <taxon>Dikarya</taxon>
        <taxon>Basidiomycota</taxon>
        <taxon>Agaricomycotina</taxon>
        <taxon>Agaricomycetes</taxon>
        <taxon>Hymenochaetales</taxon>
        <taxon>Hymenochaetaceae</taxon>
        <taxon>Sanghuangporus</taxon>
    </lineage>
</organism>
<dbReference type="AlphaFoldDB" id="A0A9Q5HX57"/>
<dbReference type="EMBL" id="LNZH02000189">
    <property type="protein sequence ID" value="OCB87656.1"/>
    <property type="molecule type" value="Genomic_DNA"/>
</dbReference>
<evidence type="ECO:0000313" key="2">
    <source>
        <dbReference type="EMBL" id="OCB87656.1"/>
    </source>
</evidence>
<name>A0A9Q5HX57_SANBA</name>
<feature type="compositionally biased region" description="Polar residues" evidence="1">
    <location>
        <begin position="386"/>
        <end position="395"/>
    </location>
</feature>
<sequence>MKTKQTGRNSPGPRRGNMDEVAADAKKPRIGKRRRAPSPSTNARNTRQKAPITSNVKKEDLQDSIVVARTSVTNQPGRRYISNELSNSVPSRKGQAISREEYLRADPYADVQSPTLIVCRLCGTKIKLSSKSTYGPNLWNRHIKRCRTNADEEIAPKVNISAADTSEEKGSSPRKRLRVSPGSSPLKLRILRKTRSQDAVLPEKDIEVISNMNASLSATEQVTDSDSKMLLADGVVQSSVHQNSSFERPLVSRESAMMPSDSHEESSAITIQSPSDTKLEEVQSSLLDHDKEMSEPELQWTDGLLTTSPQETVFEENLHSCGSAMQKDVAGGGSAVKSDGRAASIGPAKGRCGIPKQDREEEMQSDGVKGLESSPSAADTEGGPLTPQSSQFTARSSSPPPPPDAELDLDLEYPEWEPPSIVSTFEEELRKAGIFLDNVIGYHNIVGNEVKPLPHEASEALPRMVAI</sequence>
<feature type="region of interest" description="Disordered" evidence="1">
    <location>
        <begin position="325"/>
        <end position="409"/>
    </location>
</feature>
<comment type="caution">
    <text evidence="2">The sequence shown here is derived from an EMBL/GenBank/DDBJ whole genome shotgun (WGS) entry which is preliminary data.</text>
</comment>
<feature type="region of interest" description="Disordered" evidence="1">
    <location>
        <begin position="158"/>
        <end position="183"/>
    </location>
</feature>
<feature type="region of interest" description="Disordered" evidence="1">
    <location>
        <begin position="1"/>
        <end position="58"/>
    </location>
</feature>
<evidence type="ECO:0000256" key="1">
    <source>
        <dbReference type="SAM" id="MobiDB-lite"/>
    </source>
</evidence>
<feature type="compositionally biased region" description="Polar residues" evidence="1">
    <location>
        <begin position="267"/>
        <end position="276"/>
    </location>
</feature>
<evidence type="ECO:0000313" key="3">
    <source>
        <dbReference type="Proteomes" id="UP000757232"/>
    </source>
</evidence>
<protein>
    <recommendedName>
        <fullName evidence="4">BED-type domain-containing protein</fullName>
    </recommendedName>
</protein>
<evidence type="ECO:0008006" key="4">
    <source>
        <dbReference type="Google" id="ProtNLM"/>
    </source>
</evidence>